<organism evidence="3 4">
    <name type="scientific">Mauternbach virus</name>
    <dbReference type="NCBI Taxonomy" id="2486603"/>
    <lineage>
        <taxon>Viruses</taxon>
        <taxon>Viruses incertae sedis</taxon>
        <taxon>Naldaviricetes</taxon>
        <taxon>Lefavirales</taxon>
        <taxon>Nudiviridae</taxon>
        <taxon>Alphanudivirus</taxon>
        <taxon>Alphanudivirus quartudromelanogasteris</taxon>
    </lineage>
</organism>
<keyword evidence="3" id="KW-0645">Protease</keyword>
<dbReference type="PROSITE" id="PS00134">
    <property type="entry name" value="TRYPSIN_HIS"/>
    <property type="match status" value="1"/>
</dbReference>
<dbReference type="KEGG" id="vg:80535628"/>
<dbReference type="PANTHER" id="PTHR24260:SF136">
    <property type="entry name" value="GH08193P-RELATED"/>
    <property type="match status" value="1"/>
</dbReference>
<accession>A0A3G3E8A8</accession>
<dbReference type="GO" id="GO:0006508">
    <property type="term" value="P:proteolysis"/>
    <property type="evidence" value="ECO:0007669"/>
    <property type="project" value="UniProtKB-KW"/>
</dbReference>
<dbReference type="PROSITE" id="PS50240">
    <property type="entry name" value="TRYPSIN_DOM"/>
    <property type="match status" value="1"/>
</dbReference>
<protein>
    <submittedName>
        <fullName evidence="3">Trypsin-like serine protease-like protein</fullName>
    </submittedName>
</protein>
<dbReference type="InterPro" id="IPR009003">
    <property type="entry name" value="Peptidase_S1_PA"/>
</dbReference>
<sequence length="298" mass="33896">MHTSTYCVYIVYIFKYIYMYKIVNMIRNFIILFSLLVIAASNILSAVVPTENYSANNTDNRIFNGHKAPRGMFPSQARIFTTFGAGSMSACGGSLIKTNWILTAAHCLVNTKWECDLVKDIEVILGVVNSNDKDRVIRKGLKFVPYPDFRINSYSHDIALIKIDHVQLSEYIHLSLVPPPRLQNQDIVYQEVIASGFGKLNEFIINDDLYWGRMYILEYSECRKTYNTTADVFCVGTYRASGICSEDSGGPLFYKPENSQKYVQIGVASFTYRPCSIGKPTGFTRIPGYLDWIHRVTK</sequence>
<name>A0A3G3E8A8_9VIRU</name>
<proteinExistence type="predicted"/>
<dbReference type="InterPro" id="IPR018114">
    <property type="entry name" value="TRYPSIN_HIS"/>
</dbReference>
<dbReference type="RefSeq" id="YP_010797650.1">
    <property type="nucleotide sequence ID" value="NC_076232.1"/>
</dbReference>
<dbReference type="GeneID" id="80535628"/>
<dbReference type="EMBL" id="MG969167">
    <property type="protein sequence ID" value="AYP97943.1"/>
    <property type="molecule type" value="Genomic_DNA"/>
</dbReference>
<dbReference type="SMART" id="SM00020">
    <property type="entry name" value="Tryp_SPc"/>
    <property type="match status" value="1"/>
</dbReference>
<dbReference type="Gene3D" id="2.40.10.10">
    <property type="entry name" value="Trypsin-like serine proteases"/>
    <property type="match status" value="1"/>
</dbReference>
<dbReference type="InterPro" id="IPR001314">
    <property type="entry name" value="Peptidase_S1A"/>
</dbReference>
<evidence type="ECO:0000313" key="3">
    <source>
        <dbReference type="EMBL" id="AYP97943.1"/>
    </source>
</evidence>
<keyword evidence="1" id="KW-0378">Hydrolase</keyword>
<dbReference type="GO" id="GO:0004252">
    <property type="term" value="F:serine-type endopeptidase activity"/>
    <property type="evidence" value="ECO:0007669"/>
    <property type="project" value="InterPro"/>
</dbReference>
<dbReference type="Pfam" id="PF00089">
    <property type="entry name" value="Trypsin"/>
    <property type="match status" value="1"/>
</dbReference>
<dbReference type="PANTHER" id="PTHR24260">
    <property type="match status" value="1"/>
</dbReference>
<feature type="domain" description="Peptidase S1" evidence="2">
    <location>
        <begin position="62"/>
        <end position="298"/>
    </location>
</feature>
<dbReference type="InterPro" id="IPR043504">
    <property type="entry name" value="Peptidase_S1_PA_chymotrypsin"/>
</dbReference>
<evidence type="ECO:0000256" key="1">
    <source>
        <dbReference type="ARBA" id="ARBA00022801"/>
    </source>
</evidence>
<evidence type="ECO:0000259" key="2">
    <source>
        <dbReference type="PROSITE" id="PS50240"/>
    </source>
</evidence>
<dbReference type="Proteomes" id="UP000679071">
    <property type="component" value="Segment"/>
</dbReference>
<dbReference type="PRINTS" id="PR00722">
    <property type="entry name" value="CHYMOTRYPSIN"/>
</dbReference>
<dbReference type="CDD" id="cd00190">
    <property type="entry name" value="Tryp_SPc"/>
    <property type="match status" value="1"/>
</dbReference>
<dbReference type="SUPFAM" id="SSF50494">
    <property type="entry name" value="Trypsin-like serine proteases"/>
    <property type="match status" value="1"/>
</dbReference>
<keyword evidence="4" id="KW-1185">Reference proteome</keyword>
<dbReference type="InterPro" id="IPR001254">
    <property type="entry name" value="Trypsin_dom"/>
</dbReference>
<dbReference type="InterPro" id="IPR051333">
    <property type="entry name" value="CLIP_Serine_Protease"/>
</dbReference>
<reference evidence="4" key="1">
    <citation type="submission" date="2018-02" db="EMBL/GenBank/DDBJ databases">
        <title>A New Nudivirus from Drosophila melanogaster.</title>
        <authorList>
            <consortium name="DrosEU"/>
            <person name="Obbard D.J."/>
            <person name="Staubach F."/>
            <person name="Betancourt A."/>
        </authorList>
    </citation>
    <scope>NUCLEOTIDE SEQUENCE [LARGE SCALE GENOMIC DNA]</scope>
</reference>
<evidence type="ECO:0000313" key="4">
    <source>
        <dbReference type="Proteomes" id="UP000679071"/>
    </source>
</evidence>